<dbReference type="AlphaFoldDB" id="A0A917QDD2"/>
<sequence length="259" mass="29165">MLATALSYRLVASDLPRTLERTAQAPQASREIAYYREKIGTVKSIEDFLADDRLFSFAMKAHGLSDMTYAKGFMRKALVEGIDSRDAFAVKLVDKRYRDFVETFNFKRHGETATIFSRAVQGTIDKYVRQTLEETQGAQNEGVRLALYFERKAPSLRNMYEILADPALAKVVRTALALPDSMAATDIDRQARLFEDRIDLADFKDPEKLNAFIERFTGLWDLANPQAPAQAPNVLIGQPVTAQIGSDLLMSLQSIRFGR</sequence>
<name>A0A917QDD2_9HYPH</name>
<evidence type="ECO:0008006" key="3">
    <source>
        <dbReference type="Google" id="ProtNLM"/>
    </source>
</evidence>
<accession>A0A917QDD2</accession>
<evidence type="ECO:0000313" key="1">
    <source>
        <dbReference type="EMBL" id="GGK42787.1"/>
    </source>
</evidence>
<dbReference type="RefSeq" id="WP_188914270.1">
    <property type="nucleotide sequence ID" value="NZ_BMMF01000009.1"/>
</dbReference>
<dbReference type="EMBL" id="BMMF01000009">
    <property type="protein sequence ID" value="GGK42787.1"/>
    <property type="molecule type" value="Genomic_DNA"/>
</dbReference>
<dbReference type="Proteomes" id="UP000600449">
    <property type="component" value="Unassembled WGS sequence"/>
</dbReference>
<reference evidence="1 2" key="1">
    <citation type="journal article" date="2014" name="Int. J. Syst. Evol. Microbiol.">
        <title>Complete genome sequence of Corynebacterium casei LMG S-19264T (=DSM 44701T), isolated from a smear-ripened cheese.</title>
        <authorList>
            <consortium name="US DOE Joint Genome Institute (JGI-PGF)"/>
            <person name="Walter F."/>
            <person name="Albersmeier A."/>
            <person name="Kalinowski J."/>
            <person name="Ruckert C."/>
        </authorList>
    </citation>
    <scope>NUCLEOTIDE SEQUENCE [LARGE SCALE GENOMIC DNA]</scope>
    <source>
        <strain evidence="1 2">CGMCC 1.9161</strain>
    </source>
</reference>
<dbReference type="SUPFAM" id="SSF158837">
    <property type="entry name" value="AGR C 984p-like"/>
    <property type="match status" value="1"/>
</dbReference>
<protein>
    <recommendedName>
        <fullName evidence="3">Flagellar basal-body rod protein FlgF</fullName>
    </recommendedName>
</protein>
<proteinExistence type="predicted"/>
<dbReference type="Pfam" id="PF06748">
    <property type="entry name" value="DUF1217"/>
    <property type="match status" value="1"/>
</dbReference>
<dbReference type="InterPro" id="IPR010626">
    <property type="entry name" value="DUF1217"/>
</dbReference>
<organism evidence="1 2">
    <name type="scientific">Salinarimonas ramus</name>
    <dbReference type="NCBI Taxonomy" id="690164"/>
    <lineage>
        <taxon>Bacteria</taxon>
        <taxon>Pseudomonadati</taxon>
        <taxon>Pseudomonadota</taxon>
        <taxon>Alphaproteobacteria</taxon>
        <taxon>Hyphomicrobiales</taxon>
        <taxon>Salinarimonadaceae</taxon>
        <taxon>Salinarimonas</taxon>
    </lineage>
</organism>
<gene>
    <name evidence="1" type="ORF">GCM10011322_32300</name>
</gene>
<dbReference type="InterPro" id="IPR023157">
    <property type="entry name" value="AGR-C-984p-like_sf"/>
</dbReference>
<evidence type="ECO:0000313" key="2">
    <source>
        <dbReference type="Proteomes" id="UP000600449"/>
    </source>
</evidence>
<comment type="caution">
    <text evidence="1">The sequence shown here is derived from an EMBL/GenBank/DDBJ whole genome shotgun (WGS) entry which is preliminary data.</text>
</comment>
<keyword evidence="2" id="KW-1185">Reference proteome</keyword>
<dbReference type="Gene3D" id="1.10.3700.10">
    <property type="entry name" value="AGR C 984p-like"/>
    <property type="match status" value="1"/>
</dbReference>